<protein>
    <recommendedName>
        <fullName evidence="8">Carrier domain-containing protein</fullName>
    </recommendedName>
</protein>
<dbReference type="GO" id="GO:0008610">
    <property type="term" value="P:lipid biosynthetic process"/>
    <property type="evidence" value="ECO:0007669"/>
    <property type="project" value="UniProtKB-ARBA"/>
</dbReference>
<dbReference type="GO" id="GO:0005737">
    <property type="term" value="C:cytoplasm"/>
    <property type="evidence" value="ECO:0007669"/>
    <property type="project" value="TreeGrafter"/>
</dbReference>
<dbReference type="SMART" id="SM00823">
    <property type="entry name" value="PKS_PP"/>
    <property type="match status" value="2"/>
</dbReference>
<dbReference type="GO" id="GO:0072330">
    <property type="term" value="P:monocarboxylic acid biosynthetic process"/>
    <property type="evidence" value="ECO:0007669"/>
    <property type="project" value="UniProtKB-ARBA"/>
</dbReference>
<dbReference type="CDD" id="cd19534">
    <property type="entry name" value="E_NRPS"/>
    <property type="match status" value="1"/>
</dbReference>
<dbReference type="GO" id="GO:0003824">
    <property type="term" value="F:catalytic activity"/>
    <property type="evidence" value="ECO:0007669"/>
    <property type="project" value="InterPro"/>
</dbReference>
<evidence type="ECO:0000256" key="3">
    <source>
        <dbReference type="ARBA" id="ARBA00022450"/>
    </source>
</evidence>
<dbReference type="FunFam" id="3.30.300.30:FF:000010">
    <property type="entry name" value="Enterobactin synthetase component F"/>
    <property type="match status" value="2"/>
</dbReference>
<dbReference type="Pfam" id="PF00550">
    <property type="entry name" value="PP-binding"/>
    <property type="match status" value="2"/>
</dbReference>
<evidence type="ECO:0000313" key="9">
    <source>
        <dbReference type="EMBL" id="GDY39926.1"/>
    </source>
</evidence>
<keyword evidence="5" id="KW-0677">Repeat</keyword>
<keyword evidence="3" id="KW-0596">Phosphopantetheine</keyword>
<dbReference type="InterPro" id="IPR006162">
    <property type="entry name" value="Ppantetheine_attach_site"/>
</dbReference>
<dbReference type="InterPro" id="IPR020806">
    <property type="entry name" value="PKS_PP-bd"/>
</dbReference>
<evidence type="ECO:0000256" key="1">
    <source>
        <dbReference type="ARBA" id="ARBA00001957"/>
    </source>
</evidence>
<dbReference type="InterPro" id="IPR045851">
    <property type="entry name" value="AMP-bd_C_sf"/>
</dbReference>
<keyword evidence="4" id="KW-0597">Phosphoprotein</keyword>
<dbReference type="GO" id="GO:0017000">
    <property type="term" value="P:antibiotic biosynthetic process"/>
    <property type="evidence" value="ECO:0007669"/>
    <property type="project" value="UniProtKB-KW"/>
</dbReference>
<dbReference type="PROSITE" id="PS00012">
    <property type="entry name" value="PHOSPHOPANTETHEINE"/>
    <property type="match status" value="2"/>
</dbReference>
<dbReference type="PANTHER" id="PTHR45527">
    <property type="entry name" value="NONRIBOSOMAL PEPTIDE SYNTHETASE"/>
    <property type="match status" value="1"/>
</dbReference>
<comment type="cofactor">
    <cofactor evidence="1">
        <name>pantetheine 4'-phosphate</name>
        <dbReference type="ChEBI" id="CHEBI:47942"/>
    </cofactor>
</comment>
<feature type="domain" description="Carrier" evidence="8">
    <location>
        <begin position="529"/>
        <end position="604"/>
    </location>
</feature>
<dbReference type="NCBIfam" id="TIGR01720">
    <property type="entry name" value="NRPS-para261"/>
    <property type="match status" value="1"/>
</dbReference>
<dbReference type="InterPro" id="IPR025110">
    <property type="entry name" value="AMP-bd_C"/>
</dbReference>
<dbReference type="FunFam" id="3.40.50.980:FF:000001">
    <property type="entry name" value="Non-ribosomal peptide synthetase"/>
    <property type="match status" value="1"/>
</dbReference>
<organism evidence="9 10">
    <name type="scientific">Streptomyces antimycoticus</name>
    <dbReference type="NCBI Taxonomy" id="68175"/>
    <lineage>
        <taxon>Bacteria</taxon>
        <taxon>Bacillati</taxon>
        <taxon>Actinomycetota</taxon>
        <taxon>Actinomycetes</taxon>
        <taxon>Kitasatosporales</taxon>
        <taxon>Streptomycetaceae</taxon>
        <taxon>Streptomyces</taxon>
        <taxon>Streptomyces violaceusniger group</taxon>
    </lineage>
</organism>
<dbReference type="InterPro" id="IPR000873">
    <property type="entry name" value="AMP-dep_synth/lig_dom"/>
</dbReference>
<dbReference type="Pfam" id="PF00668">
    <property type="entry name" value="Condensation"/>
    <property type="match status" value="3"/>
</dbReference>
<dbReference type="FunFam" id="2.30.38.10:FF:000001">
    <property type="entry name" value="Non-ribosomal peptide synthetase PvdI"/>
    <property type="match status" value="2"/>
</dbReference>
<dbReference type="Proteomes" id="UP000299290">
    <property type="component" value="Unassembled WGS sequence"/>
</dbReference>
<comment type="caution">
    <text evidence="9">The sequence shown here is derived from an EMBL/GenBank/DDBJ whole genome shotgun (WGS) entry which is preliminary data.</text>
</comment>
<dbReference type="Gene3D" id="2.30.38.10">
    <property type="entry name" value="Luciferase, Domain 3"/>
    <property type="match status" value="1"/>
</dbReference>
<dbReference type="InterPro" id="IPR010071">
    <property type="entry name" value="AA_adenyl_dom"/>
</dbReference>
<dbReference type="InterPro" id="IPR010060">
    <property type="entry name" value="NRPS_synth"/>
</dbReference>
<dbReference type="FunFam" id="3.40.50.12780:FF:000012">
    <property type="entry name" value="Non-ribosomal peptide synthetase"/>
    <property type="match status" value="1"/>
</dbReference>
<comment type="similarity">
    <text evidence="2">Belongs to the ATP-dependent AMP-binding enzyme family.</text>
</comment>
<feature type="region of interest" description="Disordered" evidence="7">
    <location>
        <begin position="1"/>
        <end position="20"/>
    </location>
</feature>
<dbReference type="Gene3D" id="1.10.1200.10">
    <property type="entry name" value="ACP-like"/>
    <property type="match status" value="2"/>
</dbReference>
<gene>
    <name evidence="9" type="ORF">SANT12839_008080</name>
</gene>
<evidence type="ECO:0000256" key="2">
    <source>
        <dbReference type="ARBA" id="ARBA00006432"/>
    </source>
</evidence>
<dbReference type="SUPFAM" id="SSF56801">
    <property type="entry name" value="Acetyl-CoA synthetase-like"/>
    <property type="match status" value="3"/>
</dbReference>
<dbReference type="PROSITE" id="PS00455">
    <property type="entry name" value="AMP_BINDING"/>
    <property type="match status" value="2"/>
</dbReference>
<proteinExistence type="inferred from homology"/>
<dbReference type="InterPro" id="IPR001242">
    <property type="entry name" value="Condensation_dom"/>
</dbReference>
<dbReference type="Gene3D" id="3.40.50.12780">
    <property type="entry name" value="N-terminal domain of ligase-like"/>
    <property type="match status" value="2"/>
</dbReference>
<dbReference type="GO" id="GO:0031177">
    <property type="term" value="F:phosphopantetheine binding"/>
    <property type="evidence" value="ECO:0007669"/>
    <property type="project" value="InterPro"/>
</dbReference>
<dbReference type="FunFam" id="1.10.1200.10:FF:000005">
    <property type="entry name" value="Nonribosomal peptide synthetase 1"/>
    <property type="match status" value="1"/>
</dbReference>
<dbReference type="CDD" id="cd05930">
    <property type="entry name" value="A_NRPS"/>
    <property type="match status" value="1"/>
</dbReference>
<dbReference type="Gene3D" id="3.30.559.30">
    <property type="entry name" value="Nonribosomal peptide synthetase, condensation domain"/>
    <property type="match status" value="3"/>
</dbReference>
<evidence type="ECO:0000256" key="5">
    <source>
        <dbReference type="ARBA" id="ARBA00022737"/>
    </source>
</evidence>
<feature type="region of interest" description="Disordered" evidence="7">
    <location>
        <begin position="511"/>
        <end position="532"/>
    </location>
</feature>
<dbReference type="Pfam" id="PF00501">
    <property type="entry name" value="AMP-binding"/>
    <property type="match status" value="3"/>
</dbReference>
<dbReference type="InterPro" id="IPR023213">
    <property type="entry name" value="CAT-like_dom_sf"/>
</dbReference>
<accession>A0A4D4JZT8</accession>
<sequence>MTDHYATSSVSAPQDVPDLPPAAWNATDRAVSRAPLGELFAIWARRTPTAPALVAGDREWSFGEVERWANRLAHHLIGQGVGPERVVALVLPRSAELVVAELAVAKAGGAYLPIDPAHPEERRAMMLADARPVAVLDDPARIREVAAGPGPDHAPGRADLLGPLFPEHPAYVIYTSGSTGVPKGVLVPHAGLGNFSAATTAHYRVRPGDRVLQFSSPSFDASVLELCSSLLAGAALVVPPEGPLLGAELAAVLREKRVTHALIPPAALATVPPEELHDGLPEFRTLIVGAEVCPADLVDLWAPGRRLVNSYGPTEATVVATWTDALVAGSGAPPIGRPLPNTRVFVLDEMARQVPVGATGELCVSGAGLARGYLDRPGLTAERFTACPFGPPGSRMYRTGDLVRWNTDGELEFLGRADHQVKIRGFRIELGEVEAALARHPRVGTAVVTVREDEPGQKRLVAYVVPPSGGTPPKAAEVRAAAARVLPAHMVPSAYVVLDAFPLTPHRKIDRQALPAPRSAPDGHSRQVAPRTPAEEALARIWSEVLPVDTVGVEDDFLGLGGDSILGVRLLTRVRAELGVELSLRDLLDARTVARLAGRLPAGAAGGPGAPEEPIPPAPRDRPLPLSSAQRRLWFLDDLTSGGTEYNTGAGLRLDGPLDAAALRRALDRLAARHDALRTTFATVDGHGVQRVAAHGSVPLDRVDLGGHPPRERAEALDRTLTGELNRPYDLRQGPLTRALLIRLADQEHILLLAQHHIVTDGWSVGVLVRELAALYAAEVSGTDAALPEPALQYPDFAAWERGRPASAREDADLEYWRGRLAGMQTLELPTDRPRPPVRTTAGEVHRRELPAELVAGLTRLGRERDTTLFTLLASAVAVLFSRYSGQRDIAFGTVTAGRHRKELESVAGFFVNTLVLRADVDGDSTVERFLDAMRETVLDAFGHDRLPFERVVEELAPRRDPSRNPLVQALVVQQSAMVPAQEAGGVRISEHSLPRPAARFDLVLEFLPRDDGSLGLTVEFNSDLFDAATIERMAGHLHRLLTAMVADPGATLVELRMLADAEWHAMLDAWNGPEQTAIEATLPDLFAAQVVRRPAATAVTCQDTSLSYDEVNRRANRLARLLMARGAGPERLVALALPRSAELVVVLLAVLKAGAGYLPVDPGYPAERIAFMLEDAAPSTVLTTTGTAGCLPADAEPLVLDDPAIRAEWDGLTDSDITDGERIRPLDPAHPAYVIYTSGSTGRPKGVVATHRGVAELAAWAEAELGGERLTDVVASTSLNFDVSVFELLCPLLAGGSVEVVRDLLALTDPGGRPRAQGLLSGVPSVFSRLLGEDPPAARARTVVLAGEALPAQTVRDIREAMPSCRIANLYGPTEATVYATAWFCDGQAPSQAPPIGRPVAGTRAYVLDPTLRLVPPGVTGELYLGGQGLARGYLRRPGLTAHRFLADPFGRPGSRMYRTGDLVRWNGEGRLEYMGRADDQVKIRGFRIELGEVETALLRHPDIAEAAAVAREADGHTRLIAYGVAAAGAAPDPAGLRRFLRRSLPDYMVPASVVVLERMPLSPNGKLDRGRLPEPDWAEAAAPGYVAPRTATERTLAAVWARVLRVERVGVEDNFFSLGGDSILSIQLVSQARQAGLAVTSRDVYRHQTVAALALHLDTTTAPAGPPGSDGDETATGELPLTPIQHWLFTTDPERSGHFNQTISLVLPEDVDEDALRHAVDALVAHHDALRSRFHRRDDGWHQRIEDAAAVRVPLTTSGGAHLGRFDLAGEPLLRAVLDRDAGPRPVLHLTVHHAVVDGVSWRVLLEDLDSAYRRAARDEGAGLPAKSSPLRRWALRLTAHAAEGGFADEEAYWTGLAAACDPSLPMDLQGPNTYASARSVSFRLGPEETAALLQTLPEVYRTQVNDVLLSALARVLHRWTGRARVPVDVEGHGREELFADLDLSRTVGWFTTRFPVALDLPDGGWGAVLKSVKEQMRAVPRRGLGYGVRRHLLDGEGLPDGPTAGISFNYLGRFEAPGDGDGLFRGLHRELALDADPASPRPHPLEVVGRVEGDDLEFTWFYSAHLHREETVARLAGEFREALCEIARHGSAPGAGGRTPSDFPLAALDQPAVDRLAGNGGTVEDIYPLTPTQAGMLFHSLAQDDRRAYFQQLSFVLDGVPDPAALAAAWQQVADRTQVLRARVVWEGVPEPVQVVERGVRMPVALLDWRRLSGPDERREELRRFLAEDRERGLDLAAAPLTRLALARLSATEVQVVWTFHHLILDGWSLFQVLSDVFHCHARARDGASGTALATGLPGRRPFGDYMAWLRERDGALAEEHWRARLGDLTESTPLPYDREPTETHHAESTEDIRLTLPAATTGRLQELARGEGLTLNTVVQGAWALLLARQSGREDIVFGTTVSGRPPELPGVETMNGLFITTVPTRLTVPAGSTLLSWLSAVQAGQTEDRRFDFVPLTRLRSWTGLPERVNLFDSIVVFENYPLGDDLAAAHGLALRELNGVETTNYPLSLVVYPGAELVLRLGYDPALFDTATARRLAEYLTVLLTAMADGPDRAPARLPMLTSVRRHQVLREWNDTAVPLPESTVAGLFADRVRSAPDATAVDGEAGPVSYRELDARANRLAHRLIGHGVGPERPVAVLMDRSVELVVALLAVVKAGGVYVPLDTRAPRTGCGACWRRRGRSCC</sequence>
<dbReference type="CDD" id="cd19543">
    <property type="entry name" value="DCL_NRPS"/>
    <property type="match status" value="1"/>
</dbReference>
<dbReference type="InterPro" id="IPR036736">
    <property type="entry name" value="ACP-like_sf"/>
</dbReference>
<dbReference type="SUPFAM" id="SSF52777">
    <property type="entry name" value="CoA-dependent acyltransferases"/>
    <property type="match status" value="6"/>
</dbReference>
<dbReference type="PROSITE" id="PS50075">
    <property type="entry name" value="CARRIER"/>
    <property type="match status" value="2"/>
</dbReference>
<evidence type="ECO:0000313" key="10">
    <source>
        <dbReference type="Proteomes" id="UP000299290"/>
    </source>
</evidence>
<keyword evidence="10" id="KW-1185">Reference proteome</keyword>
<dbReference type="PANTHER" id="PTHR45527:SF1">
    <property type="entry name" value="FATTY ACID SYNTHASE"/>
    <property type="match status" value="1"/>
</dbReference>
<evidence type="ECO:0000259" key="8">
    <source>
        <dbReference type="PROSITE" id="PS50075"/>
    </source>
</evidence>
<feature type="compositionally biased region" description="Polar residues" evidence="7">
    <location>
        <begin position="1"/>
        <end position="12"/>
    </location>
</feature>
<dbReference type="CDD" id="cd17652">
    <property type="entry name" value="A_NRPS_CmdD_like"/>
    <property type="match status" value="1"/>
</dbReference>
<dbReference type="GO" id="GO:0043041">
    <property type="term" value="P:amino acid activation for nonribosomal peptide biosynthetic process"/>
    <property type="evidence" value="ECO:0007669"/>
    <property type="project" value="TreeGrafter"/>
</dbReference>
<dbReference type="Gene3D" id="3.30.559.10">
    <property type="entry name" value="Chloramphenicol acetyltransferase-like domain"/>
    <property type="match status" value="3"/>
</dbReference>
<keyword evidence="6" id="KW-0045">Antibiotic biosynthesis</keyword>
<dbReference type="SUPFAM" id="SSF47336">
    <property type="entry name" value="ACP-like"/>
    <property type="match status" value="2"/>
</dbReference>
<feature type="region of interest" description="Disordered" evidence="7">
    <location>
        <begin position="600"/>
        <end position="623"/>
    </location>
</feature>
<dbReference type="GO" id="GO:0044550">
    <property type="term" value="P:secondary metabolite biosynthetic process"/>
    <property type="evidence" value="ECO:0007669"/>
    <property type="project" value="UniProtKB-ARBA"/>
</dbReference>
<evidence type="ECO:0000256" key="4">
    <source>
        <dbReference type="ARBA" id="ARBA00022553"/>
    </source>
</evidence>
<dbReference type="InterPro" id="IPR009081">
    <property type="entry name" value="PP-bd_ACP"/>
</dbReference>
<dbReference type="NCBIfam" id="TIGR01733">
    <property type="entry name" value="AA-adenyl-dom"/>
    <property type="match status" value="2"/>
</dbReference>
<reference evidence="9 10" key="1">
    <citation type="journal article" date="2020" name="Int. J. Syst. Evol. Microbiol.">
        <title>Reclassification of Streptomyces castelarensis and Streptomyces sporoclivatus as later heterotypic synonyms of Streptomyces antimycoticus.</title>
        <authorList>
            <person name="Komaki H."/>
            <person name="Tamura T."/>
        </authorList>
    </citation>
    <scope>NUCLEOTIDE SEQUENCE [LARGE SCALE GENOMIC DNA]</scope>
    <source>
        <strain evidence="9 10">NBRC 12839</strain>
    </source>
</reference>
<evidence type="ECO:0000256" key="6">
    <source>
        <dbReference type="ARBA" id="ARBA00023194"/>
    </source>
</evidence>
<feature type="domain" description="Carrier" evidence="8">
    <location>
        <begin position="1589"/>
        <end position="1663"/>
    </location>
</feature>
<evidence type="ECO:0000256" key="7">
    <source>
        <dbReference type="SAM" id="MobiDB-lite"/>
    </source>
</evidence>
<dbReference type="Gene3D" id="3.40.50.980">
    <property type="match status" value="2"/>
</dbReference>
<dbReference type="EMBL" id="BJHV01000001">
    <property type="protein sequence ID" value="GDY39926.1"/>
    <property type="molecule type" value="Genomic_DNA"/>
</dbReference>
<dbReference type="InterPro" id="IPR020845">
    <property type="entry name" value="AMP-binding_CS"/>
</dbReference>
<dbReference type="Pfam" id="PF13193">
    <property type="entry name" value="AMP-binding_C"/>
    <property type="match status" value="2"/>
</dbReference>
<dbReference type="CDD" id="cd19531">
    <property type="entry name" value="LCL_NRPS-like"/>
    <property type="match status" value="1"/>
</dbReference>
<name>A0A4D4JZT8_9ACTN</name>
<dbReference type="Gene3D" id="3.30.300.30">
    <property type="match status" value="2"/>
</dbReference>
<dbReference type="InterPro" id="IPR042099">
    <property type="entry name" value="ANL_N_sf"/>
</dbReference>
<dbReference type="FunFam" id="1.10.1200.10:FF:000016">
    <property type="entry name" value="Non-ribosomal peptide synthase"/>
    <property type="match status" value="1"/>
</dbReference>